<organism evidence="1 2">
    <name type="scientific">Apiosordaria backusii</name>
    <dbReference type="NCBI Taxonomy" id="314023"/>
    <lineage>
        <taxon>Eukaryota</taxon>
        <taxon>Fungi</taxon>
        <taxon>Dikarya</taxon>
        <taxon>Ascomycota</taxon>
        <taxon>Pezizomycotina</taxon>
        <taxon>Sordariomycetes</taxon>
        <taxon>Sordariomycetidae</taxon>
        <taxon>Sordariales</taxon>
        <taxon>Lasiosphaeriaceae</taxon>
        <taxon>Apiosordaria</taxon>
    </lineage>
</organism>
<dbReference type="AlphaFoldDB" id="A0AA40ASV9"/>
<protein>
    <submittedName>
        <fullName evidence="1">Uncharacterized protein</fullName>
    </submittedName>
</protein>
<dbReference type="EMBL" id="JAUKTV010000012">
    <property type="protein sequence ID" value="KAK0721378.1"/>
    <property type="molecule type" value="Genomic_DNA"/>
</dbReference>
<dbReference type="Proteomes" id="UP001172159">
    <property type="component" value="Unassembled WGS sequence"/>
</dbReference>
<accession>A0AA40ASV9</accession>
<comment type="caution">
    <text evidence="1">The sequence shown here is derived from an EMBL/GenBank/DDBJ whole genome shotgun (WGS) entry which is preliminary data.</text>
</comment>
<sequence>MPLTLRWQHLCTPRMSGSDLTASRPSQYQAPCANSVSSHHPALRQQSVGGAIQRDVGYHKYHRRVIEQFAPATSYQKDAFHHHYTSRGSGLLINCPDLSPVVNHTLSASAMQSMPSGMPGIPGPGTPSTHDLPSVSTNDLPLVLHHKRRTAVGRPPIPYWGELHDVASLSSCPGNWMVQEALMPQTPAPGSKYISEGIISRINDSTRMRMCPACMAQVLATMGSIIMN</sequence>
<proteinExistence type="predicted"/>
<gene>
    <name evidence="1" type="ORF">B0T21DRAFT_51138</name>
</gene>
<evidence type="ECO:0000313" key="1">
    <source>
        <dbReference type="EMBL" id="KAK0721378.1"/>
    </source>
</evidence>
<evidence type="ECO:0000313" key="2">
    <source>
        <dbReference type="Proteomes" id="UP001172159"/>
    </source>
</evidence>
<keyword evidence="2" id="KW-1185">Reference proteome</keyword>
<name>A0AA40ASV9_9PEZI</name>
<reference evidence="1" key="1">
    <citation type="submission" date="2023-06" db="EMBL/GenBank/DDBJ databases">
        <title>Genome-scale phylogeny and comparative genomics of the fungal order Sordariales.</title>
        <authorList>
            <consortium name="Lawrence Berkeley National Laboratory"/>
            <person name="Hensen N."/>
            <person name="Bonometti L."/>
            <person name="Westerberg I."/>
            <person name="Brannstrom I.O."/>
            <person name="Guillou S."/>
            <person name="Cros-Aarteil S."/>
            <person name="Calhoun S."/>
            <person name="Haridas S."/>
            <person name="Kuo A."/>
            <person name="Mondo S."/>
            <person name="Pangilinan J."/>
            <person name="Riley R."/>
            <person name="Labutti K."/>
            <person name="Andreopoulos B."/>
            <person name="Lipzen A."/>
            <person name="Chen C."/>
            <person name="Yanf M."/>
            <person name="Daum C."/>
            <person name="Ng V."/>
            <person name="Clum A."/>
            <person name="Steindorff A."/>
            <person name="Ohm R."/>
            <person name="Martin F."/>
            <person name="Silar P."/>
            <person name="Natvig D."/>
            <person name="Lalanne C."/>
            <person name="Gautier V."/>
            <person name="Ament-Velasquez S.L."/>
            <person name="Kruys A."/>
            <person name="Hutchinson M.I."/>
            <person name="Powell A.J."/>
            <person name="Barry K."/>
            <person name="Miller A.N."/>
            <person name="Grigoriev I.V."/>
            <person name="Debuchy R."/>
            <person name="Gladieux P."/>
            <person name="Thoren M.H."/>
            <person name="Johannesson H."/>
        </authorList>
    </citation>
    <scope>NUCLEOTIDE SEQUENCE</scope>
    <source>
        <strain evidence="1">CBS 540.89</strain>
    </source>
</reference>